<dbReference type="Proteomes" id="UP001416858">
    <property type="component" value="Unassembled WGS sequence"/>
</dbReference>
<feature type="region of interest" description="Disordered" evidence="1">
    <location>
        <begin position="1"/>
        <end position="45"/>
    </location>
</feature>
<feature type="compositionally biased region" description="Low complexity" evidence="1">
    <location>
        <begin position="60"/>
        <end position="73"/>
    </location>
</feature>
<protein>
    <submittedName>
        <fullName evidence="2">Uncharacterized protein</fullName>
    </submittedName>
</protein>
<accession>A0ABP9VQA0</accession>
<dbReference type="EMBL" id="BAABRO010000004">
    <property type="protein sequence ID" value="GAA5506800.1"/>
    <property type="molecule type" value="Genomic_DNA"/>
</dbReference>
<feature type="compositionally biased region" description="Polar residues" evidence="1">
    <location>
        <begin position="28"/>
        <end position="39"/>
    </location>
</feature>
<evidence type="ECO:0000256" key="1">
    <source>
        <dbReference type="SAM" id="MobiDB-lite"/>
    </source>
</evidence>
<sequence length="79" mass="8929">MDEENSPSLWANIPRKTVKRKDLDAKRNNYTGDHPQTLTDRSKSEKGKSIFLARIMLRKTAATSANPNNAAKPFQRTSL</sequence>
<comment type="caution">
    <text evidence="2">The sequence shown here is derived from an EMBL/GenBank/DDBJ whole genome shotgun (WGS) entry which is preliminary data.</text>
</comment>
<feature type="region of interest" description="Disordered" evidence="1">
    <location>
        <begin position="60"/>
        <end position="79"/>
    </location>
</feature>
<gene>
    <name evidence="2" type="ORF">Rcae01_02253</name>
</gene>
<evidence type="ECO:0000313" key="3">
    <source>
        <dbReference type="Proteomes" id="UP001416858"/>
    </source>
</evidence>
<keyword evidence="3" id="KW-1185">Reference proteome</keyword>
<organism evidence="2 3">
    <name type="scientific">Novipirellula caenicola</name>
    <dbReference type="NCBI Taxonomy" id="1536901"/>
    <lineage>
        <taxon>Bacteria</taxon>
        <taxon>Pseudomonadati</taxon>
        <taxon>Planctomycetota</taxon>
        <taxon>Planctomycetia</taxon>
        <taxon>Pirellulales</taxon>
        <taxon>Pirellulaceae</taxon>
        <taxon>Novipirellula</taxon>
    </lineage>
</organism>
<evidence type="ECO:0000313" key="2">
    <source>
        <dbReference type="EMBL" id="GAA5506800.1"/>
    </source>
</evidence>
<reference evidence="2 3" key="1">
    <citation type="submission" date="2024-02" db="EMBL/GenBank/DDBJ databases">
        <title>Rhodopirellula caenicola NBRC 110016.</title>
        <authorList>
            <person name="Ichikawa N."/>
            <person name="Katano-Makiyama Y."/>
            <person name="Hidaka K."/>
        </authorList>
    </citation>
    <scope>NUCLEOTIDE SEQUENCE [LARGE SCALE GENOMIC DNA]</scope>
    <source>
        <strain evidence="2 3">NBRC 110016</strain>
    </source>
</reference>
<proteinExistence type="predicted"/>
<name>A0ABP9VQA0_9BACT</name>